<dbReference type="GO" id="GO:0019305">
    <property type="term" value="P:dTDP-rhamnose biosynthetic process"/>
    <property type="evidence" value="ECO:0007669"/>
    <property type="project" value="UniProtKB-UniPathway"/>
</dbReference>
<keyword evidence="9" id="KW-1185">Reference proteome</keyword>
<evidence type="ECO:0000256" key="3">
    <source>
        <dbReference type="ARBA" id="ARBA00012929"/>
    </source>
</evidence>
<dbReference type="UniPathway" id="UPA00124"/>
<organism evidence="8 9">
    <name type="scientific">Limimaricola cinnabarinus</name>
    <dbReference type="NCBI Taxonomy" id="1125964"/>
    <lineage>
        <taxon>Bacteria</taxon>
        <taxon>Pseudomonadati</taxon>
        <taxon>Pseudomonadota</taxon>
        <taxon>Alphaproteobacteria</taxon>
        <taxon>Rhodobacterales</taxon>
        <taxon>Paracoccaceae</taxon>
        <taxon>Limimaricola</taxon>
    </lineage>
</organism>
<dbReference type="EC" id="1.1.1.133" evidence="3 6"/>
<evidence type="ECO:0000313" key="8">
    <source>
        <dbReference type="EMBL" id="PHP26814.1"/>
    </source>
</evidence>
<dbReference type="GO" id="GO:0008831">
    <property type="term" value="F:dTDP-4-dehydrorhamnose reductase activity"/>
    <property type="evidence" value="ECO:0007669"/>
    <property type="project" value="UniProtKB-EC"/>
</dbReference>
<dbReference type="RefSeq" id="WP_099278107.1">
    <property type="nucleotide sequence ID" value="NZ_KZ304968.1"/>
</dbReference>
<accession>A0A2G1MDK5</accession>
<dbReference type="SUPFAM" id="SSF51735">
    <property type="entry name" value="NAD(P)-binding Rossmann-fold domains"/>
    <property type="match status" value="1"/>
</dbReference>
<evidence type="ECO:0000313" key="9">
    <source>
        <dbReference type="Proteomes" id="UP000221860"/>
    </source>
</evidence>
<name>A0A2G1MDK5_9RHOB</name>
<dbReference type="NCBIfam" id="TIGR01214">
    <property type="entry name" value="rmlD"/>
    <property type="match status" value="1"/>
</dbReference>
<dbReference type="CDD" id="cd05254">
    <property type="entry name" value="dTDP_HR_like_SDR_e"/>
    <property type="match status" value="1"/>
</dbReference>
<gene>
    <name evidence="8" type="primary">rfbD</name>
    <name evidence="8" type="ORF">CJ301_14575</name>
</gene>
<protein>
    <recommendedName>
        <fullName evidence="4 6">dTDP-4-dehydrorhamnose reductase</fullName>
        <ecNumber evidence="3 6">1.1.1.133</ecNumber>
    </recommendedName>
</protein>
<evidence type="ECO:0000256" key="6">
    <source>
        <dbReference type="RuleBase" id="RU364082"/>
    </source>
</evidence>
<reference evidence="8 9" key="1">
    <citation type="submission" date="2017-08" db="EMBL/GenBank/DDBJ databases">
        <title>Draft Genome Sequence of Loktanella cinnabarina Strain XM1, Isolated from Coastal Surface Water.</title>
        <authorList>
            <person name="Ma R."/>
            <person name="Wang J."/>
            <person name="Wang Q."/>
            <person name="Ma Z."/>
            <person name="Li J."/>
            <person name="Chen L."/>
        </authorList>
    </citation>
    <scope>NUCLEOTIDE SEQUENCE [LARGE SCALE GENOMIC DNA]</scope>
    <source>
        <strain evidence="8 9">XM1</strain>
    </source>
</reference>
<proteinExistence type="inferred from homology"/>
<comment type="function">
    <text evidence="6">Catalyzes the reduction of dTDP-6-deoxy-L-lyxo-4-hexulose to yield dTDP-L-rhamnose.</text>
</comment>
<dbReference type="Proteomes" id="UP000221860">
    <property type="component" value="Unassembled WGS sequence"/>
</dbReference>
<keyword evidence="6" id="KW-0521">NADP</keyword>
<evidence type="ECO:0000256" key="4">
    <source>
        <dbReference type="ARBA" id="ARBA00017099"/>
    </source>
</evidence>
<comment type="pathway">
    <text evidence="1 6">Carbohydrate biosynthesis; dTDP-L-rhamnose biosynthesis.</text>
</comment>
<evidence type="ECO:0000256" key="1">
    <source>
        <dbReference type="ARBA" id="ARBA00004781"/>
    </source>
</evidence>
<evidence type="ECO:0000259" key="7">
    <source>
        <dbReference type="Pfam" id="PF04321"/>
    </source>
</evidence>
<comment type="cofactor">
    <cofactor evidence="6">
        <name>Mg(2+)</name>
        <dbReference type="ChEBI" id="CHEBI:18420"/>
    </cofactor>
    <text evidence="6">Binds 1 Mg(2+) ion per monomer.</text>
</comment>
<feature type="domain" description="RmlD-like substrate binding" evidence="7">
    <location>
        <begin position="1"/>
        <end position="289"/>
    </location>
</feature>
<dbReference type="InterPro" id="IPR036291">
    <property type="entry name" value="NAD(P)-bd_dom_sf"/>
</dbReference>
<dbReference type="Gene3D" id="3.40.50.720">
    <property type="entry name" value="NAD(P)-binding Rossmann-like Domain"/>
    <property type="match status" value="1"/>
</dbReference>
<dbReference type="Gene3D" id="3.90.25.10">
    <property type="entry name" value="UDP-galactose 4-epimerase, domain 1"/>
    <property type="match status" value="1"/>
</dbReference>
<dbReference type="OrthoDB" id="9803892at2"/>
<sequence length="293" mass="30479">MRVLIFGRSGQVATELSRLDGQGHEIRCMGRDEADLSDPEGAARILAREAATGWPQAVINAAAWTAVDAAETKGAAAHRINAEAPAALARSAAQARLSFVHISTDYVFDGAGDTPFAPDAPTAPLGAYGRTKLVGEQGVAAAANPAGWAILRTSWVFSAHGANFVKTMLRLGAERDALNVVADQVGGPTPANAIARACVTITEALAADPSKSGIHHFSGAPDTSWAGFAREIMAQGGRDCAVSGIPSSAYPTPAPRPLNSRLDCRSTQAAFGLVRPDWRDGLDAVLTELKETT</sequence>
<comment type="similarity">
    <text evidence="2 6">Belongs to the dTDP-4-dehydrorhamnose reductase family.</text>
</comment>
<dbReference type="InterPro" id="IPR029903">
    <property type="entry name" value="RmlD-like-bd"/>
</dbReference>
<evidence type="ECO:0000256" key="5">
    <source>
        <dbReference type="ARBA" id="ARBA00048200"/>
    </source>
</evidence>
<comment type="catalytic activity">
    <reaction evidence="5 6">
        <text>dTDP-beta-L-rhamnose + NADP(+) = dTDP-4-dehydro-beta-L-rhamnose + NADPH + H(+)</text>
        <dbReference type="Rhea" id="RHEA:21796"/>
        <dbReference type="ChEBI" id="CHEBI:15378"/>
        <dbReference type="ChEBI" id="CHEBI:57510"/>
        <dbReference type="ChEBI" id="CHEBI:57783"/>
        <dbReference type="ChEBI" id="CHEBI:58349"/>
        <dbReference type="ChEBI" id="CHEBI:62830"/>
        <dbReference type="EC" id="1.1.1.133"/>
    </reaction>
</comment>
<dbReference type="AlphaFoldDB" id="A0A2G1MDK5"/>
<dbReference type="Pfam" id="PF04321">
    <property type="entry name" value="RmlD_sub_bind"/>
    <property type="match status" value="1"/>
</dbReference>
<dbReference type="EMBL" id="NQWH01000025">
    <property type="protein sequence ID" value="PHP26814.1"/>
    <property type="molecule type" value="Genomic_DNA"/>
</dbReference>
<keyword evidence="6" id="KW-0560">Oxidoreductase</keyword>
<dbReference type="PANTHER" id="PTHR10491">
    <property type="entry name" value="DTDP-4-DEHYDRORHAMNOSE REDUCTASE"/>
    <property type="match status" value="1"/>
</dbReference>
<comment type="caution">
    <text evidence="8">The sequence shown here is derived from an EMBL/GenBank/DDBJ whole genome shotgun (WGS) entry which is preliminary data.</text>
</comment>
<dbReference type="InterPro" id="IPR005913">
    <property type="entry name" value="dTDP_dehydrorham_reduct"/>
</dbReference>
<evidence type="ECO:0000256" key="2">
    <source>
        <dbReference type="ARBA" id="ARBA00010944"/>
    </source>
</evidence>
<dbReference type="PANTHER" id="PTHR10491:SF4">
    <property type="entry name" value="METHIONINE ADENOSYLTRANSFERASE 2 SUBUNIT BETA"/>
    <property type="match status" value="1"/>
</dbReference>